<feature type="domain" description="Plastocyanin-like" evidence="4">
    <location>
        <begin position="397"/>
        <end position="533"/>
    </location>
</feature>
<evidence type="ECO:0000259" key="3">
    <source>
        <dbReference type="Pfam" id="PF00394"/>
    </source>
</evidence>
<dbReference type="InterPro" id="IPR001117">
    <property type="entry name" value="Cu-oxidase_2nd"/>
</dbReference>
<dbReference type="FunFam" id="2.60.40.420:FF:000012">
    <property type="entry name" value="Monocopper oxidase-like protein"/>
    <property type="match status" value="1"/>
</dbReference>
<dbReference type="InterPro" id="IPR045087">
    <property type="entry name" value="Cu-oxidase_fam"/>
</dbReference>
<dbReference type="SUPFAM" id="SSF49503">
    <property type="entry name" value="Cupredoxins"/>
    <property type="match status" value="3"/>
</dbReference>
<comment type="caution">
    <text evidence="6">The sequence shown here is derived from an EMBL/GenBank/DDBJ whole genome shotgun (WGS) entry which is preliminary data.</text>
</comment>
<dbReference type="Proteomes" id="UP000636800">
    <property type="component" value="Chromosome 5"/>
</dbReference>
<dbReference type="GO" id="GO:0016491">
    <property type="term" value="F:oxidoreductase activity"/>
    <property type="evidence" value="ECO:0007669"/>
    <property type="project" value="InterPro"/>
</dbReference>
<comment type="similarity">
    <text evidence="1">Belongs to the multicopper oxidase family.</text>
</comment>
<feature type="chain" id="PRO_5032996006" description="Monocopper oxidase-like protein SKU5" evidence="2">
    <location>
        <begin position="22"/>
        <end position="588"/>
    </location>
</feature>
<evidence type="ECO:0000259" key="4">
    <source>
        <dbReference type="Pfam" id="PF07731"/>
    </source>
</evidence>
<protein>
    <recommendedName>
        <fullName evidence="8">Monocopper oxidase-like protein SKU5</fullName>
    </recommendedName>
</protein>
<dbReference type="InterPro" id="IPR008972">
    <property type="entry name" value="Cupredoxin"/>
</dbReference>
<dbReference type="PANTHER" id="PTHR11709">
    <property type="entry name" value="MULTI-COPPER OXIDASE"/>
    <property type="match status" value="1"/>
</dbReference>
<dbReference type="CDD" id="cd13846">
    <property type="entry name" value="CuRO_1_AAO_like_1"/>
    <property type="match status" value="1"/>
</dbReference>
<reference evidence="6 7" key="1">
    <citation type="journal article" date="2020" name="Nat. Food">
        <title>A phased Vanilla planifolia genome enables genetic improvement of flavour and production.</title>
        <authorList>
            <person name="Hasing T."/>
            <person name="Tang H."/>
            <person name="Brym M."/>
            <person name="Khazi F."/>
            <person name="Huang T."/>
            <person name="Chambers A.H."/>
        </authorList>
    </citation>
    <scope>NUCLEOTIDE SEQUENCE [LARGE SCALE GENOMIC DNA]</scope>
    <source>
        <tissue evidence="6">Leaf</tissue>
    </source>
</reference>
<dbReference type="EMBL" id="JADCNL010000005">
    <property type="protein sequence ID" value="KAG0480818.1"/>
    <property type="molecule type" value="Genomic_DNA"/>
</dbReference>
<feature type="domain" description="Plastocyanin-like" evidence="5">
    <location>
        <begin position="32"/>
        <end position="145"/>
    </location>
</feature>
<keyword evidence="7" id="KW-1185">Reference proteome</keyword>
<dbReference type="InterPro" id="IPR011707">
    <property type="entry name" value="Cu-oxidase-like_N"/>
</dbReference>
<dbReference type="AlphaFoldDB" id="A0A835V0Z1"/>
<dbReference type="Pfam" id="PF07732">
    <property type="entry name" value="Cu-oxidase_3"/>
    <property type="match status" value="1"/>
</dbReference>
<dbReference type="InterPro" id="IPR034273">
    <property type="entry name" value="CuRO_1_AAO-like"/>
</dbReference>
<name>A0A835V0Z1_VANPL</name>
<dbReference type="OrthoDB" id="1917523at2759"/>
<dbReference type="Gene3D" id="2.60.40.420">
    <property type="entry name" value="Cupredoxins - blue copper proteins"/>
    <property type="match status" value="3"/>
</dbReference>
<gene>
    <name evidence="6" type="ORF">HPP92_011676</name>
</gene>
<dbReference type="FunFam" id="2.60.40.420:FF:000016">
    <property type="entry name" value="Monocopper oxidase-like protein"/>
    <property type="match status" value="1"/>
</dbReference>
<dbReference type="Pfam" id="PF00394">
    <property type="entry name" value="Cu-oxidase"/>
    <property type="match status" value="1"/>
</dbReference>
<sequence length="588" mass="65017">MDVQAAAAVGLALLLAGICYAADPVRLFDWKVSYITAAPLGVSQQVIAVNGQFPGPVLEVTTNWNAVVKVTNNLDEDFLLTWNGIQLRRNSWQDGVLGTNCPIQKGQSWTYDFQVKDQIGSFFYFPSLGLQRAAGGYGGIIVDNRSVVPLPFPLPDGGDITLFIGDWFNKDYKDLKQELDEGKELGVPDGVLINGKGPFRYNNTLVPQGIDYETITVDPGKTYRLRVHNVGTFTSLSFRIQSHSILLVETEGSYTVQQKYTDFDIHVGQSYSFLLTADQNPTTDYYVVASSRFTNGSLWDRVTGVAVLHYTASKTGPGGPLPNPPNDIFYKEYSMDQARTVRWNLTASAARPNPQGSFKIGSVNVTDTYVLRNEAPMVIDGKLRAAINDVSYRSPDTPLRLADYANISGVYQLDYPVKPLPGPPRIGASIINSTYKSFVEIVFQNNDSRILTYHLDGYSFFVVGMAYGEWTNASRSSYNKWDAVSRSTVQVYPGAWTTVLVMLDNVGIWNLRASSLDRWYLGQEAYLRVVNPEPNNKTELPIPSNALFCGKALVPKNGTTNGSGLSALLSPARFKWTMLAILLCFLLI</sequence>
<proteinExistence type="inferred from homology"/>
<accession>A0A835V0Z1</accession>
<organism evidence="6 7">
    <name type="scientific">Vanilla planifolia</name>
    <name type="common">Vanilla</name>
    <dbReference type="NCBI Taxonomy" id="51239"/>
    <lineage>
        <taxon>Eukaryota</taxon>
        <taxon>Viridiplantae</taxon>
        <taxon>Streptophyta</taxon>
        <taxon>Embryophyta</taxon>
        <taxon>Tracheophyta</taxon>
        <taxon>Spermatophyta</taxon>
        <taxon>Magnoliopsida</taxon>
        <taxon>Liliopsida</taxon>
        <taxon>Asparagales</taxon>
        <taxon>Orchidaceae</taxon>
        <taxon>Vanilloideae</taxon>
        <taxon>Vanilleae</taxon>
        <taxon>Vanilla</taxon>
    </lineage>
</organism>
<evidence type="ECO:0008006" key="8">
    <source>
        <dbReference type="Google" id="ProtNLM"/>
    </source>
</evidence>
<dbReference type="Pfam" id="PF07731">
    <property type="entry name" value="Cu-oxidase_2"/>
    <property type="match status" value="1"/>
</dbReference>
<feature type="domain" description="Plastocyanin-like" evidence="3">
    <location>
        <begin position="159"/>
        <end position="312"/>
    </location>
</feature>
<feature type="signal peptide" evidence="2">
    <location>
        <begin position="1"/>
        <end position="21"/>
    </location>
</feature>
<dbReference type="InterPro" id="IPR011706">
    <property type="entry name" value="Cu-oxidase_C"/>
</dbReference>
<evidence type="ECO:0000256" key="1">
    <source>
        <dbReference type="ARBA" id="ARBA00010609"/>
    </source>
</evidence>
<evidence type="ECO:0000256" key="2">
    <source>
        <dbReference type="SAM" id="SignalP"/>
    </source>
</evidence>
<evidence type="ECO:0000313" key="6">
    <source>
        <dbReference type="EMBL" id="KAG0480818.1"/>
    </source>
</evidence>
<keyword evidence="2" id="KW-0732">Signal</keyword>
<evidence type="ECO:0000313" key="7">
    <source>
        <dbReference type="Proteomes" id="UP000636800"/>
    </source>
</evidence>
<evidence type="ECO:0000259" key="5">
    <source>
        <dbReference type="Pfam" id="PF07732"/>
    </source>
</evidence>
<dbReference type="PANTHER" id="PTHR11709:SF58">
    <property type="entry name" value="SKU5 SIMILAR 3"/>
    <property type="match status" value="1"/>
</dbReference>
<dbReference type="GO" id="GO:0005507">
    <property type="term" value="F:copper ion binding"/>
    <property type="evidence" value="ECO:0007669"/>
    <property type="project" value="InterPro"/>
</dbReference>